<dbReference type="SUPFAM" id="SSF103481">
    <property type="entry name" value="Multidrug resistance efflux transporter EmrE"/>
    <property type="match status" value="1"/>
</dbReference>
<reference evidence="4" key="1">
    <citation type="submission" date="2015-10" db="EMBL/GenBank/DDBJ databases">
        <title>Niche specialization of a soil ammonia-oxidizing archaeon, Candidatus Nitrosocosmicus oleophilus.</title>
        <authorList>
            <person name="Jung M.-Y."/>
            <person name="Rhee S.-K."/>
        </authorList>
    </citation>
    <scope>NUCLEOTIDE SEQUENCE [LARGE SCALE GENOMIC DNA]</scope>
    <source>
        <strain evidence="4">MY3</strain>
    </source>
</reference>
<gene>
    <name evidence="3" type="ORF">NMY3_01091</name>
</gene>
<organism evidence="3 4">
    <name type="scientific">Candidatus Nitrosocosmicus oleophilus</name>
    <dbReference type="NCBI Taxonomy" id="1353260"/>
    <lineage>
        <taxon>Archaea</taxon>
        <taxon>Nitrososphaerota</taxon>
        <taxon>Nitrososphaeria</taxon>
        <taxon>Nitrososphaerales</taxon>
        <taxon>Nitrososphaeraceae</taxon>
        <taxon>Candidatus Nitrosocosmicus</taxon>
    </lineage>
</organism>
<dbReference type="Pfam" id="PF00892">
    <property type="entry name" value="EamA"/>
    <property type="match status" value="2"/>
</dbReference>
<feature type="transmembrane region" description="Helical" evidence="1">
    <location>
        <begin position="308"/>
        <end position="328"/>
    </location>
</feature>
<name>A0A654LY13_9ARCH</name>
<keyword evidence="1" id="KW-1133">Transmembrane helix</keyword>
<feature type="transmembrane region" description="Helical" evidence="1">
    <location>
        <begin position="60"/>
        <end position="80"/>
    </location>
</feature>
<feature type="transmembrane region" description="Helical" evidence="1">
    <location>
        <begin position="275"/>
        <end position="296"/>
    </location>
</feature>
<dbReference type="KEGG" id="taa:NMY3_01091"/>
<dbReference type="EMBL" id="CP012850">
    <property type="protein sequence ID" value="ALI35296.1"/>
    <property type="molecule type" value="Genomic_DNA"/>
</dbReference>
<evidence type="ECO:0000256" key="1">
    <source>
        <dbReference type="SAM" id="Phobius"/>
    </source>
</evidence>
<accession>A0A654LY13</accession>
<dbReference type="InterPro" id="IPR000620">
    <property type="entry name" value="EamA_dom"/>
</dbReference>
<dbReference type="GO" id="GO:0016020">
    <property type="term" value="C:membrane"/>
    <property type="evidence" value="ECO:0007669"/>
    <property type="project" value="InterPro"/>
</dbReference>
<dbReference type="Proteomes" id="UP000058925">
    <property type="component" value="Chromosome"/>
</dbReference>
<evidence type="ECO:0000259" key="2">
    <source>
        <dbReference type="Pfam" id="PF00892"/>
    </source>
</evidence>
<protein>
    <submittedName>
        <fullName evidence="3">EamA-like transporter family protein</fullName>
    </submittedName>
</protein>
<dbReference type="AlphaFoldDB" id="A0A654LY13"/>
<feature type="transmembrane region" description="Helical" evidence="1">
    <location>
        <begin position="118"/>
        <end position="140"/>
    </location>
</feature>
<feature type="transmembrane region" description="Helical" evidence="1">
    <location>
        <begin position="201"/>
        <end position="223"/>
    </location>
</feature>
<proteinExistence type="predicted"/>
<feature type="transmembrane region" description="Helical" evidence="1">
    <location>
        <begin position="26"/>
        <end position="48"/>
    </location>
</feature>
<feature type="transmembrane region" description="Helical" evidence="1">
    <location>
        <begin position="249"/>
        <end position="268"/>
    </location>
</feature>
<sequence>MYALALSLESIIIEYLTIYFVRISPIVLSSLSITLSGIMLLSVGSIIFKNYNDLIKIFTKSWKSLIMASLSLSLGIYGWYDSINRIGASKEALIAAPIEIILIIILARVFLNERLNKFQIVGIFIGSLGFFLSLASDVPFDYFNNPNLSNFIVGANINSIFHTVFSLVSFGDLEAILSAVGFAVGVLFLGKLVKKHSSIQVAGASMFLSGMILVIFMVLSLLYETAFTPVQYLNESPSQVELLSVHRNLVLLFLFSLIPFIGSLSYVIGLRRIGASLTATIGSSNIVIILVIQIVLKELGYPSHLPENIFLATFGCIIGFLGIFVIHMSDLITAKSKRYY</sequence>
<evidence type="ECO:0000313" key="3">
    <source>
        <dbReference type="EMBL" id="ALI35296.1"/>
    </source>
</evidence>
<keyword evidence="4" id="KW-1185">Reference proteome</keyword>
<keyword evidence="1" id="KW-0472">Membrane</keyword>
<feature type="domain" description="EamA" evidence="2">
    <location>
        <begin position="20"/>
        <end position="134"/>
    </location>
</feature>
<feature type="domain" description="EamA" evidence="2">
    <location>
        <begin position="170"/>
        <end position="325"/>
    </location>
</feature>
<feature type="transmembrane region" description="Helical" evidence="1">
    <location>
        <begin position="160"/>
        <end position="189"/>
    </location>
</feature>
<evidence type="ECO:0000313" key="4">
    <source>
        <dbReference type="Proteomes" id="UP000058925"/>
    </source>
</evidence>
<dbReference type="InterPro" id="IPR037185">
    <property type="entry name" value="EmrE-like"/>
</dbReference>
<feature type="transmembrane region" description="Helical" evidence="1">
    <location>
        <begin position="92"/>
        <end position="111"/>
    </location>
</feature>
<keyword evidence="1" id="KW-0812">Transmembrane</keyword>